<protein>
    <submittedName>
        <fullName evidence="17">Capsular polysaccharide biosynthesis protein</fullName>
    </submittedName>
</protein>
<keyword evidence="5" id="KW-0762">Sugar transport</keyword>
<keyword evidence="11" id="KW-0472">Membrane</keyword>
<evidence type="ECO:0000256" key="9">
    <source>
        <dbReference type="ARBA" id="ARBA00023065"/>
    </source>
</evidence>
<dbReference type="InterPro" id="IPR049712">
    <property type="entry name" value="Poly_export"/>
</dbReference>
<keyword evidence="12" id="KW-0564">Palmitate</keyword>
<comment type="subcellular location">
    <subcellularLocation>
        <location evidence="1">Cell outer membrane</location>
        <topology evidence="1">Multi-pass membrane protein</topology>
    </subcellularLocation>
</comment>
<keyword evidence="8" id="KW-0625">Polysaccharide transport</keyword>
<evidence type="ECO:0000256" key="13">
    <source>
        <dbReference type="ARBA" id="ARBA00023237"/>
    </source>
</evidence>
<dbReference type="Pfam" id="PF22461">
    <property type="entry name" value="SLBB_2"/>
    <property type="match status" value="2"/>
</dbReference>
<name>A0A809RGR1_9PROT</name>
<keyword evidence="18" id="KW-1185">Reference proteome</keyword>
<dbReference type="InterPro" id="IPR054765">
    <property type="entry name" value="SLBB_dom"/>
</dbReference>
<evidence type="ECO:0000259" key="16">
    <source>
        <dbReference type="Pfam" id="PF22461"/>
    </source>
</evidence>
<keyword evidence="4" id="KW-1134">Transmembrane beta strand</keyword>
<dbReference type="KEGG" id="sniv:SFSGTM_14630"/>
<dbReference type="Gene3D" id="3.10.560.10">
    <property type="entry name" value="Outer membrane lipoprotein wza domain like"/>
    <property type="match status" value="2"/>
</dbReference>
<proteinExistence type="inferred from homology"/>
<evidence type="ECO:0000256" key="1">
    <source>
        <dbReference type="ARBA" id="ARBA00004571"/>
    </source>
</evidence>
<dbReference type="Pfam" id="PF02563">
    <property type="entry name" value="Poly_export"/>
    <property type="match status" value="1"/>
</dbReference>
<dbReference type="GO" id="GO:0015288">
    <property type="term" value="F:porin activity"/>
    <property type="evidence" value="ECO:0007669"/>
    <property type="project" value="UniProtKB-KW"/>
</dbReference>
<dbReference type="InterPro" id="IPR003715">
    <property type="entry name" value="Poly_export_N"/>
</dbReference>
<dbReference type="AlphaFoldDB" id="A0A809RGR1"/>
<evidence type="ECO:0000313" key="18">
    <source>
        <dbReference type="Proteomes" id="UP000463939"/>
    </source>
</evidence>
<keyword evidence="13" id="KW-0998">Cell outer membrane</keyword>
<feature type="domain" description="SLBB" evidence="16">
    <location>
        <begin position="285"/>
        <end position="381"/>
    </location>
</feature>
<sequence length="411" mass="44135">MLAAKFKFHLLGLPPLKPITSVNYPLVRTLLSSLIIASSLSGCASYPDWLPSSGPSRQQVLESTDSPRVEGIQIVDIDDAVARKLLADQKKALFSEAFDNTNHLGYVIGAGDVIEVSIWEAPPAMLFGGAAIDPRMGPSTTRVTTFPEQMVGSNGMINIPFAGQIASAGKTPQQIEAEVVQRLKSKANQPQVLVRIIRNNTANVTVVGEVGASTRMPLTARGERLLDALAAAGGVRQSVNKMTLQVTRGDKVQALPLDTIIRDPKQNIVLQPGDVVTALFQPLSFTVLGATGKNEEINFEAQGISLAQALARAGGLQDSRADARAVFIFRLEDSKALNWKTPPKTTPDGKVPVVYQLNLKDPASFFVAQSFPIDNKDVLYVSNAPGADLQKFLNIVVSVIYPIVNVGTIKF</sequence>
<evidence type="ECO:0000259" key="15">
    <source>
        <dbReference type="Pfam" id="PF02563"/>
    </source>
</evidence>
<organism evidence="17 18">
    <name type="scientific">Sulfuriferula nivalis</name>
    <dbReference type="NCBI Taxonomy" id="2675298"/>
    <lineage>
        <taxon>Bacteria</taxon>
        <taxon>Pseudomonadati</taxon>
        <taxon>Pseudomonadota</taxon>
        <taxon>Betaproteobacteria</taxon>
        <taxon>Nitrosomonadales</taxon>
        <taxon>Sulfuricellaceae</taxon>
        <taxon>Sulfuriferula</taxon>
    </lineage>
</organism>
<evidence type="ECO:0000256" key="6">
    <source>
        <dbReference type="ARBA" id="ARBA00022692"/>
    </source>
</evidence>
<evidence type="ECO:0000256" key="10">
    <source>
        <dbReference type="ARBA" id="ARBA00023114"/>
    </source>
</evidence>
<evidence type="ECO:0000256" key="4">
    <source>
        <dbReference type="ARBA" id="ARBA00022452"/>
    </source>
</evidence>
<dbReference type="GO" id="GO:0015159">
    <property type="term" value="F:polysaccharide transmembrane transporter activity"/>
    <property type="evidence" value="ECO:0007669"/>
    <property type="project" value="InterPro"/>
</dbReference>
<dbReference type="EMBL" id="AP021881">
    <property type="protein sequence ID" value="BBP00755.1"/>
    <property type="molecule type" value="Genomic_DNA"/>
</dbReference>
<reference evidence="18" key="1">
    <citation type="submission" date="2019-11" db="EMBL/GenBank/DDBJ databases">
        <title>Isolation and characterization of a novel species in the genus Sulfuriferula.</title>
        <authorList>
            <person name="Mochizuki J."/>
            <person name="Kojima H."/>
            <person name="Fukui M."/>
        </authorList>
    </citation>
    <scope>NUCLEOTIDE SEQUENCE [LARGE SCALE GENOMIC DNA]</scope>
    <source>
        <strain evidence="18">SGTM</strain>
    </source>
</reference>
<evidence type="ECO:0000256" key="7">
    <source>
        <dbReference type="ARBA" id="ARBA00022729"/>
    </source>
</evidence>
<evidence type="ECO:0000256" key="11">
    <source>
        <dbReference type="ARBA" id="ARBA00023136"/>
    </source>
</evidence>
<feature type="domain" description="Polysaccharide export protein N-terminal" evidence="15">
    <location>
        <begin position="105"/>
        <end position="196"/>
    </location>
</feature>
<evidence type="ECO:0000256" key="12">
    <source>
        <dbReference type="ARBA" id="ARBA00023139"/>
    </source>
</evidence>
<evidence type="ECO:0000256" key="8">
    <source>
        <dbReference type="ARBA" id="ARBA00023047"/>
    </source>
</evidence>
<dbReference type="GO" id="GO:0006811">
    <property type="term" value="P:monoatomic ion transport"/>
    <property type="evidence" value="ECO:0007669"/>
    <property type="project" value="UniProtKB-KW"/>
</dbReference>
<dbReference type="PANTHER" id="PTHR33619:SF3">
    <property type="entry name" value="POLYSACCHARIDE EXPORT PROTEIN GFCE-RELATED"/>
    <property type="match status" value="1"/>
</dbReference>
<keyword evidence="7" id="KW-0732">Signal</keyword>
<dbReference type="Gene3D" id="3.30.1950.10">
    <property type="entry name" value="wza like domain"/>
    <property type="match status" value="1"/>
</dbReference>
<dbReference type="GO" id="GO:0009279">
    <property type="term" value="C:cell outer membrane"/>
    <property type="evidence" value="ECO:0007669"/>
    <property type="project" value="UniProtKB-SubCell"/>
</dbReference>
<keyword evidence="14" id="KW-0449">Lipoprotein</keyword>
<comment type="similarity">
    <text evidence="2">Belongs to the BexD/CtrA/VexA family.</text>
</comment>
<evidence type="ECO:0000256" key="5">
    <source>
        <dbReference type="ARBA" id="ARBA00022597"/>
    </source>
</evidence>
<dbReference type="Proteomes" id="UP000463939">
    <property type="component" value="Chromosome"/>
</dbReference>
<keyword evidence="9" id="KW-0406">Ion transport</keyword>
<evidence type="ECO:0000256" key="3">
    <source>
        <dbReference type="ARBA" id="ARBA00022448"/>
    </source>
</evidence>
<evidence type="ECO:0000313" key="17">
    <source>
        <dbReference type="EMBL" id="BBP00755.1"/>
    </source>
</evidence>
<keyword evidence="3" id="KW-0813">Transport</keyword>
<keyword evidence="6" id="KW-0812">Transmembrane</keyword>
<gene>
    <name evidence="17" type="ORF">SFSGTM_14630</name>
</gene>
<dbReference type="GO" id="GO:0046930">
    <property type="term" value="C:pore complex"/>
    <property type="evidence" value="ECO:0007669"/>
    <property type="project" value="UniProtKB-KW"/>
</dbReference>
<feature type="domain" description="SLBB" evidence="16">
    <location>
        <begin position="203"/>
        <end position="276"/>
    </location>
</feature>
<accession>A0A809RGR1</accession>
<evidence type="ECO:0000256" key="2">
    <source>
        <dbReference type="ARBA" id="ARBA00009450"/>
    </source>
</evidence>
<keyword evidence="10" id="KW-0626">Porin</keyword>
<dbReference type="PANTHER" id="PTHR33619">
    <property type="entry name" value="POLYSACCHARIDE EXPORT PROTEIN GFCE-RELATED"/>
    <property type="match status" value="1"/>
</dbReference>
<evidence type="ECO:0000256" key="14">
    <source>
        <dbReference type="ARBA" id="ARBA00023288"/>
    </source>
</evidence>